<keyword evidence="24" id="KW-1185">Reference proteome</keyword>
<dbReference type="AlphaFoldDB" id="A0A7J8DA07"/>
<evidence type="ECO:0000256" key="10">
    <source>
        <dbReference type="ARBA" id="ARBA00023128"/>
    </source>
</evidence>
<dbReference type="Gene3D" id="3.40.50.1820">
    <property type="entry name" value="alpha/beta hydrolase"/>
    <property type="match status" value="1"/>
</dbReference>
<evidence type="ECO:0000256" key="12">
    <source>
        <dbReference type="ARBA" id="ARBA00023228"/>
    </source>
</evidence>
<evidence type="ECO:0000256" key="2">
    <source>
        <dbReference type="ARBA" id="ARBA00008645"/>
    </source>
</evidence>
<comment type="caution">
    <text evidence="23">The sequence shown here is derived from an EMBL/GenBank/DDBJ whole genome shotgun (WGS) entry which is preliminary data.</text>
</comment>
<comment type="subcellular location">
    <subcellularLocation>
        <location evidence="13">Late endosome membrane</location>
        <topology evidence="13">Single-pass type II membrane protein</topology>
    </subcellularLocation>
    <subcellularLocation>
        <location evidence="14">Lysosome membrane</location>
        <topology evidence="14">Single-pass type II membrane protein</topology>
    </subcellularLocation>
    <subcellularLocation>
        <location evidence="15">Mitochondrion membrane</location>
        <topology evidence="15">Single-pass type II membrane protein</topology>
    </subcellularLocation>
</comment>
<keyword evidence="11 21" id="KW-0472">Membrane</keyword>
<dbReference type="PRINTS" id="PR00412">
    <property type="entry name" value="EPOXHYDRLASE"/>
</dbReference>
<reference evidence="23 24" key="1">
    <citation type="journal article" date="2020" name="Nature">
        <title>Six reference-quality genomes reveal evolution of bat adaptations.</title>
        <authorList>
            <person name="Jebb D."/>
            <person name="Huang Z."/>
            <person name="Pippel M."/>
            <person name="Hughes G.M."/>
            <person name="Lavrichenko K."/>
            <person name="Devanna P."/>
            <person name="Winkler S."/>
            <person name="Jermiin L.S."/>
            <person name="Skirmuntt E.C."/>
            <person name="Katzourakis A."/>
            <person name="Burkitt-Gray L."/>
            <person name="Ray D.A."/>
            <person name="Sullivan K.A.M."/>
            <person name="Roscito J.G."/>
            <person name="Kirilenko B.M."/>
            <person name="Davalos L.M."/>
            <person name="Corthals A.P."/>
            <person name="Power M.L."/>
            <person name="Jones G."/>
            <person name="Ransome R.D."/>
            <person name="Dechmann D.K.N."/>
            <person name="Locatelli A.G."/>
            <person name="Puechmaille S.J."/>
            <person name="Fedrigo O."/>
            <person name="Jarvis E.D."/>
            <person name="Hiller M."/>
            <person name="Vernes S.C."/>
            <person name="Myers E.W."/>
            <person name="Teeling E.C."/>
        </authorList>
    </citation>
    <scope>NUCLEOTIDE SEQUENCE [LARGE SCALE GENOMIC DNA]</scope>
    <source>
        <strain evidence="23">MMolMol1</strain>
        <tissue evidence="23">Muscle</tissue>
    </source>
</reference>
<evidence type="ECO:0000313" key="24">
    <source>
        <dbReference type="Proteomes" id="UP000550707"/>
    </source>
</evidence>
<evidence type="ECO:0000256" key="17">
    <source>
        <dbReference type="ARBA" id="ARBA00049568"/>
    </source>
</evidence>
<evidence type="ECO:0000256" key="15">
    <source>
        <dbReference type="ARBA" id="ARBA00046308"/>
    </source>
</evidence>
<sequence length="401" mass="45439">MWKSLKTSWLKSGSSQMIVGSNTSLIIITWPESHFHLLSEPVATGEEGCALWRPLQVSPASESRMDLDVVNMFVIAGGTLAIPILAFVASFLLWPSALIKIYYWYWRRRLGMQVRYVQHEGYQFCYSFRGRPGHRPSLLMLHGFSVHKDMWLSLVKFLPKNLHLVCVDMPGHGGTTRSSLDDLSIDGQVKRIHQFVECLKLNKKPFHLIGTSMGGNVAGVYAAHYPSDVCSVCLVCPAGLQYSRDNQFIKQIKELQNMTTSGKIPLIPSTPEEMSEMLQLCSYVRFKVPQQILQGLVDVRIPHNDFYRRLFLEITGEKSRYSLQQNMDRIKVPTQIIWGKQDQVLDVSGADTLAKSIANCQVELLENCGHSVVMERPRKTAKLIVDFLVSVHNSDNNKKLD</sequence>
<keyword evidence="9" id="KW-0443">Lipid metabolism</keyword>
<keyword evidence="8 21" id="KW-1133">Transmembrane helix</keyword>
<evidence type="ECO:0000256" key="9">
    <source>
        <dbReference type="ARBA" id="ARBA00023098"/>
    </source>
</evidence>
<evidence type="ECO:0000256" key="21">
    <source>
        <dbReference type="SAM" id="Phobius"/>
    </source>
</evidence>
<keyword evidence="7" id="KW-0735">Signal-anchor</keyword>
<dbReference type="GO" id="GO:0005765">
    <property type="term" value="C:lysosomal membrane"/>
    <property type="evidence" value="ECO:0007669"/>
    <property type="project" value="UniProtKB-SubCell"/>
</dbReference>
<feature type="domain" description="AB hydrolase-1" evidence="22">
    <location>
        <begin position="136"/>
        <end position="377"/>
    </location>
</feature>
<comment type="similarity">
    <text evidence="2">Belongs to the AB hydrolase superfamily.</text>
</comment>
<dbReference type="InParanoid" id="A0A7J8DA07"/>
<protein>
    <recommendedName>
        <fullName evidence="18">Monoacylglycerol lipase ABHD6</fullName>
        <ecNumber evidence="3">3.1.1.23</ecNumber>
    </recommendedName>
    <alternativeName>
        <fullName evidence="19">2-arachidonoylglycerol hydrolase</fullName>
    </alternativeName>
    <alternativeName>
        <fullName evidence="20">Abhydrolase domain-containing protein 6</fullName>
    </alternativeName>
</protein>
<dbReference type="GO" id="GO:0031902">
    <property type="term" value="C:late endosome membrane"/>
    <property type="evidence" value="ECO:0007669"/>
    <property type="project" value="UniProtKB-SubCell"/>
</dbReference>
<dbReference type="PRINTS" id="PR00111">
    <property type="entry name" value="ABHYDROLASE"/>
</dbReference>
<dbReference type="GO" id="GO:0032281">
    <property type="term" value="C:AMPA glutamate receptor complex"/>
    <property type="evidence" value="ECO:0007669"/>
    <property type="project" value="TreeGrafter"/>
</dbReference>
<proteinExistence type="inferred from homology"/>
<evidence type="ECO:0000256" key="6">
    <source>
        <dbReference type="ARBA" id="ARBA00022801"/>
    </source>
</evidence>
<dbReference type="GO" id="GO:0031966">
    <property type="term" value="C:mitochondrial membrane"/>
    <property type="evidence" value="ECO:0007669"/>
    <property type="project" value="UniProtKB-SubCell"/>
</dbReference>
<evidence type="ECO:0000259" key="22">
    <source>
        <dbReference type="Pfam" id="PF00561"/>
    </source>
</evidence>
<evidence type="ECO:0000256" key="16">
    <source>
        <dbReference type="ARBA" id="ARBA00047662"/>
    </source>
</evidence>
<evidence type="ECO:0000256" key="19">
    <source>
        <dbReference type="ARBA" id="ARBA00076966"/>
    </source>
</evidence>
<dbReference type="GO" id="GO:0047372">
    <property type="term" value="F:monoacylglycerol lipase activity"/>
    <property type="evidence" value="ECO:0007669"/>
    <property type="project" value="UniProtKB-EC"/>
</dbReference>
<feature type="transmembrane region" description="Helical" evidence="21">
    <location>
        <begin position="72"/>
        <end position="105"/>
    </location>
</feature>
<evidence type="ECO:0000256" key="7">
    <source>
        <dbReference type="ARBA" id="ARBA00022968"/>
    </source>
</evidence>
<comment type="catalytic activity">
    <reaction evidence="16">
        <text>1-dodecanoylglycerol + H2O = dodecanoate + glycerol + H(+)</text>
        <dbReference type="Rhea" id="RHEA:44316"/>
        <dbReference type="ChEBI" id="CHEBI:15377"/>
        <dbReference type="ChEBI" id="CHEBI:15378"/>
        <dbReference type="ChEBI" id="CHEBI:17754"/>
        <dbReference type="ChEBI" id="CHEBI:18262"/>
        <dbReference type="ChEBI" id="CHEBI:75539"/>
    </reaction>
</comment>
<evidence type="ECO:0000256" key="13">
    <source>
        <dbReference type="ARBA" id="ARBA00037797"/>
    </source>
</evidence>
<dbReference type="InterPro" id="IPR000639">
    <property type="entry name" value="Epox_hydrolase-like"/>
</dbReference>
<dbReference type="InterPro" id="IPR029058">
    <property type="entry name" value="AB_hydrolase_fold"/>
</dbReference>
<evidence type="ECO:0000313" key="23">
    <source>
        <dbReference type="EMBL" id="KAF6419809.1"/>
    </source>
</evidence>
<keyword evidence="4 21" id="KW-0812">Transmembrane</keyword>
<keyword evidence="6 23" id="KW-0378">Hydrolase</keyword>
<dbReference type="InterPro" id="IPR000073">
    <property type="entry name" value="AB_hydrolase_1"/>
</dbReference>
<keyword evidence="10" id="KW-0496">Mitochondrion</keyword>
<keyword evidence="5" id="KW-0967">Endosome</keyword>
<dbReference type="SUPFAM" id="SSF53474">
    <property type="entry name" value="alpha/beta-Hydrolases"/>
    <property type="match status" value="1"/>
</dbReference>
<dbReference type="GO" id="GO:0046464">
    <property type="term" value="P:acylglycerol catabolic process"/>
    <property type="evidence" value="ECO:0007669"/>
    <property type="project" value="TreeGrafter"/>
</dbReference>
<dbReference type="PANTHER" id="PTHR43798">
    <property type="entry name" value="MONOACYLGLYCEROL LIPASE"/>
    <property type="match status" value="1"/>
</dbReference>
<dbReference type="FunCoup" id="A0A7J8DA07">
    <property type="interactions" value="115"/>
</dbReference>
<evidence type="ECO:0000256" key="18">
    <source>
        <dbReference type="ARBA" id="ARBA00071475"/>
    </source>
</evidence>
<comment type="function">
    <text evidence="17">Lipase that preferentially hydrolysis medium-chain saturated monoacylglycerols including 2-arachidonoylglycerol. Through 2-arachidonoylglycerol degradation may regulate endocannabinoid signaling pathways. Also has a lysophosphatidyl lipase activity with a preference for lysophosphatidylglycerol among other lysophospholipids. Also able to degrade bis(monoacylglycero)phosphate (BMP) and constitutes the major enzyme for BMP catabolism. BMP, also known as lysobisphosphatidic acid, is enriched in late endosomes and lysosomes and plays a key role in the formation of intraluminal vesicles and in lipid sorting.</text>
</comment>
<dbReference type="FunFam" id="3.40.50.1820:FF:000082">
    <property type="entry name" value="monoacylglycerol lipase ABHD6"/>
    <property type="match status" value="1"/>
</dbReference>
<evidence type="ECO:0000256" key="1">
    <source>
        <dbReference type="ARBA" id="ARBA00001613"/>
    </source>
</evidence>
<accession>A0A7J8DA07</accession>
<evidence type="ECO:0000256" key="11">
    <source>
        <dbReference type="ARBA" id="ARBA00023136"/>
    </source>
</evidence>
<gene>
    <name evidence="23" type="ORF">HJG59_000092</name>
</gene>
<name>A0A7J8DA07_MOLMO</name>
<dbReference type="EC" id="3.1.1.23" evidence="3"/>
<dbReference type="PANTHER" id="PTHR43798:SF5">
    <property type="entry name" value="MONOACYLGLYCEROL LIPASE ABHD6"/>
    <property type="match status" value="1"/>
</dbReference>
<evidence type="ECO:0000256" key="8">
    <source>
        <dbReference type="ARBA" id="ARBA00022989"/>
    </source>
</evidence>
<dbReference type="Pfam" id="PF00561">
    <property type="entry name" value="Abhydrolase_1"/>
    <property type="match status" value="1"/>
</dbReference>
<dbReference type="EMBL" id="JACASF010000018">
    <property type="protein sequence ID" value="KAF6419809.1"/>
    <property type="molecule type" value="Genomic_DNA"/>
</dbReference>
<dbReference type="Proteomes" id="UP000550707">
    <property type="component" value="Unassembled WGS sequence"/>
</dbReference>
<comment type="catalytic activity">
    <reaction evidence="1">
        <text>Hydrolyzes glycerol monoesters of long-chain fatty acids.</text>
        <dbReference type="EC" id="3.1.1.23"/>
    </reaction>
</comment>
<dbReference type="InterPro" id="IPR050266">
    <property type="entry name" value="AB_hydrolase_sf"/>
</dbReference>
<evidence type="ECO:0000256" key="4">
    <source>
        <dbReference type="ARBA" id="ARBA00022692"/>
    </source>
</evidence>
<organism evidence="23 24">
    <name type="scientific">Molossus molossus</name>
    <name type="common">Pallas' mastiff bat</name>
    <name type="synonym">Vespertilio molossus</name>
    <dbReference type="NCBI Taxonomy" id="27622"/>
    <lineage>
        <taxon>Eukaryota</taxon>
        <taxon>Metazoa</taxon>
        <taxon>Chordata</taxon>
        <taxon>Craniata</taxon>
        <taxon>Vertebrata</taxon>
        <taxon>Euteleostomi</taxon>
        <taxon>Mammalia</taxon>
        <taxon>Eutheria</taxon>
        <taxon>Laurasiatheria</taxon>
        <taxon>Chiroptera</taxon>
        <taxon>Yangochiroptera</taxon>
        <taxon>Molossidae</taxon>
        <taxon>Molossus</taxon>
    </lineage>
</organism>
<evidence type="ECO:0000256" key="14">
    <source>
        <dbReference type="ARBA" id="ARBA00037874"/>
    </source>
</evidence>
<keyword evidence="12" id="KW-0458">Lysosome</keyword>
<evidence type="ECO:0000256" key="20">
    <source>
        <dbReference type="ARBA" id="ARBA00082162"/>
    </source>
</evidence>
<evidence type="ECO:0000256" key="5">
    <source>
        <dbReference type="ARBA" id="ARBA00022753"/>
    </source>
</evidence>
<evidence type="ECO:0000256" key="3">
    <source>
        <dbReference type="ARBA" id="ARBA00013254"/>
    </source>
</evidence>